<accession>A0ABN8PXI1</accession>
<dbReference type="EMBL" id="CALNXK010000095">
    <property type="protein sequence ID" value="CAH3152920.1"/>
    <property type="molecule type" value="Genomic_DNA"/>
</dbReference>
<name>A0ABN8PXI1_9CNID</name>
<evidence type="ECO:0000313" key="1">
    <source>
        <dbReference type="EMBL" id="CAH3152920.1"/>
    </source>
</evidence>
<sequence>MVRRLIKLLPDSKTMATLVNYTCKRFTELTPNLNNVHHFLDRCYKGRYISRKLNIRELFERSDCPIFRKALRTNSPLVKVLPERNFTNYTALRKPYFHHPAILATERVKSSYVNRLIFSYDINSFMLIVE</sequence>
<dbReference type="Proteomes" id="UP001159405">
    <property type="component" value="Unassembled WGS sequence"/>
</dbReference>
<organism evidence="1 2">
    <name type="scientific">Porites lobata</name>
    <dbReference type="NCBI Taxonomy" id="104759"/>
    <lineage>
        <taxon>Eukaryota</taxon>
        <taxon>Metazoa</taxon>
        <taxon>Cnidaria</taxon>
        <taxon>Anthozoa</taxon>
        <taxon>Hexacorallia</taxon>
        <taxon>Scleractinia</taxon>
        <taxon>Fungiina</taxon>
        <taxon>Poritidae</taxon>
        <taxon>Porites</taxon>
    </lineage>
</organism>
<protein>
    <submittedName>
        <fullName evidence="1">Uncharacterized protein</fullName>
    </submittedName>
</protein>
<proteinExistence type="predicted"/>
<gene>
    <name evidence="1" type="ORF">PLOB_00049305</name>
</gene>
<comment type="caution">
    <text evidence="1">The sequence shown here is derived from an EMBL/GenBank/DDBJ whole genome shotgun (WGS) entry which is preliminary data.</text>
</comment>
<reference evidence="1 2" key="1">
    <citation type="submission" date="2022-05" db="EMBL/GenBank/DDBJ databases">
        <authorList>
            <consortium name="Genoscope - CEA"/>
            <person name="William W."/>
        </authorList>
    </citation>
    <scope>NUCLEOTIDE SEQUENCE [LARGE SCALE GENOMIC DNA]</scope>
</reference>
<evidence type="ECO:0000313" key="2">
    <source>
        <dbReference type="Proteomes" id="UP001159405"/>
    </source>
</evidence>
<keyword evidence="2" id="KW-1185">Reference proteome</keyword>